<evidence type="ECO:0000259" key="8">
    <source>
        <dbReference type="PROSITE" id="PS50928"/>
    </source>
</evidence>
<gene>
    <name evidence="9" type="ORF">SAMN02746066_00352</name>
</gene>
<evidence type="ECO:0000256" key="1">
    <source>
        <dbReference type="ARBA" id="ARBA00004651"/>
    </source>
</evidence>
<feature type="transmembrane region" description="Helical" evidence="7">
    <location>
        <begin position="21"/>
        <end position="38"/>
    </location>
</feature>
<evidence type="ECO:0000256" key="2">
    <source>
        <dbReference type="ARBA" id="ARBA00022448"/>
    </source>
</evidence>
<protein>
    <submittedName>
        <fullName evidence="9">NitT/TauT family transport system permease protein</fullName>
    </submittedName>
</protein>
<accession>A0A1M7F1U0</accession>
<evidence type="ECO:0000256" key="7">
    <source>
        <dbReference type="RuleBase" id="RU363032"/>
    </source>
</evidence>
<comment type="subcellular location">
    <subcellularLocation>
        <location evidence="1 7">Cell membrane</location>
        <topology evidence="1 7">Multi-pass membrane protein</topology>
    </subcellularLocation>
</comment>
<dbReference type="Gene3D" id="1.10.3720.10">
    <property type="entry name" value="MetI-like"/>
    <property type="match status" value="1"/>
</dbReference>
<evidence type="ECO:0000313" key="10">
    <source>
        <dbReference type="Proteomes" id="UP000184038"/>
    </source>
</evidence>
<dbReference type="InterPro" id="IPR035906">
    <property type="entry name" value="MetI-like_sf"/>
</dbReference>
<keyword evidence="5 7" id="KW-1133">Transmembrane helix</keyword>
<feature type="transmembrane region" description="Helical" evidence="7">
    <location>
        <begin position="77"/>
        <end position="99"/>
    </location>
</feature>
<dbReference type="OrthoDB" id="9804353at2"/>
<name>A0A1M7F1U0_9FIRM</name>
<dbReference type="PANTHER" id="PTHR30151:SF20">
    <property type="entry name" value="ABC TRANSPORTER PERMEASE PROTEIN HI_0355-RELATED"/>
    <property type="match status" value="1"/>
</dbReference>
<dbReference type="CDD" id="cd06261">
    <property type="entry name" value="TM_PBP2"/>
    <property type="match status" value="1"/>
</dbReference>
<reference evidence="9 10" key="1">
    <citation type="submission" date="2016-11" db="EMBL/GenBank/DDBJ databases">
        <authorList>
            <person name="Jaros S."/>
            <person name="Januszkiewicz K."/>
            <person name="Wedrychowicz H."/>
        </authorList>
    </citation>
    <scope>NUCLEOTIDE SEQUENCE [LARGE SCALE GENOMIC DNA]</scope>
    <source>
        <strain evidence="9 10">DSM 15930</strain>
    </source>
</reference>
<dbReference type="PROSITE" id="PS50928">
    <property type="entry name" value="ABC_TM1"/>
    <property type="match status" value="1"/>
</dbReference>
<evidence type="ECO:0000256" key="3">
    <source>
        <dbReference type="ARBA" id="ARBA00022475"/>
    </source>
</evidence>
<keyword evidence="6 7" id="KW-0472">Membrane</keyword>
<proteinExistence type="inferred from homology"/>
<keyword evidence="10" id="KW-1185">Reference proteome</keyword>
<feature type="transmembrane region" description="Helical" evidence="7">
    <location>
        <begin position="244"/>
        <end position="267"/>
    </location>
</feature>
<evidence type="ECO:0000313" key="9">
    <source>
        <dbReference type="EMBL" id="SHL98034.1"/>
    </source>
</evidence>
<dbReference type="STRING" id="1120996.SAMN02746066_00352"/>
<dbReference type="RefSeq" id="WP_073282118.1">
    <property type="nucleotide sequence ID" value="NZ_FRCP01000005.1"/>
</dbReference>
<feature type="domain" description="ABC transmembrane type-1" evidence="8">
    <location>
        <begin position="75"/>
        <end position="268"/>
    </location>
</feature>
<dbReference type="AlphaFoldDB" id="A0A1M7F1U0"/>
<dbReference type="SUPFAM" id="SSF161098">
    <property type="entry name" value="MetI-like"/>
    <property type="match status" value="1"/>
</dbReference>
<keyword evidence="2 7" id="KW-0813">Transport</keyword>
<dbReference type="PANTHER" id="PTHR30151">
    <property type="entry name" value="ALKANE SULFONATE ABC TRANSPORTER-RELATED, MEMBRANE SUBUNIT"/>
    <property type="match status" value="1"/>
</dbReference>
<keyword evidence="4 7" id="KW-0812">Transmembrane</keyword>
<dbReference type="GO" id="GO:0055085">
    <property type="term" value="P:transmembrane transport"/>
    <property type="evidence" value="ECO:0007669"/>
    <property type="project" value="InterPro"/>
</dbReference>
<dbReference type="Proteomes" id="UP000184038">
    <property type="component" value="Unassembled WGS sequence"/>
</dbReference>
<evidence type="ECO:0000256" key="6">
    <source>
        <dbReference type="ARBA" id="ARBA00023136"/>
    </source>
</evidence>
<feature type="transmembrane region" description="Helical" evidence="7">
    <location>
        <begin position="106"/>
        <end position="126"/>
    </location>
</feature>
<dbReference type="GO" id="GO:0005886">
    <property type="term" value="C:plasma membrane"/>
    <property type="evidence" value="ECO:0007669"/>
    <property type="project" value="UniProtKB-SubCell"/>
</dbReference>
<dbReference type="InterPro" id="IPR000515">
    <property type="entry name" value="MetI-like"/>
</dbReference>
<evidence type="ECO:0000256" key="4">
    <source>
        <dbReference type="ARBA" id="ARBA00022692"/>
    </source>
</evidence>
<comment type="similarity">
    <text evidence="7">Belongs to the binding-protein-dependent transport system permease family.</text>
</comment>
<sequence>MIKRKKNIFIRFFRNPKVQPFLSVILPVALGVLVFALWQTQILHKILGTDTFTLPLPSQINRIIGDNLPKIMLNVKATVLVAVIGLAIGSFIGYLIAVLATVFPRWGAGGLSIVAAFNAIPIVALAPVMTNWTKDVSSDASVRSMVAKVLVVMIVSIATMSVNAYRGLNNLPEFSLDLMKSYAAKKRVVFFKLRLPNSVPYIFTALRVGVPSSVISAIVSEYFAEYITGVGRQIRENIVIAQYATAWTYIAVACLIGISMYCILMMFEGILLRNRK</sequence>
<feature type="transmembrane region" description="Helical" evidence="7">
    <location>
        <begin position="146"/>
        <end position="165"/>
    </location>
</feature>
<keyword evidence="3" id="KW-1003">Cell membrane</keyword>
<organism evidence="9 10">
    <name type="scientific">Anaerosporobacter mobilis DSM 15930</name>
    <dbReference type="NCBI Taxonomy" id="1120996"/>
    <lineage>
        <taxon>Bacteria</taxon>
        <taxon>Bacillati</taxon>
        <taxon>Bacillota</taxon>
        <taxon>Clostridia</taxon>
        <taxon>Lachnospirales</taxon>
        <taxon>Lachnospiraceae</taxon>
        <taxon>Anaerosporobacter</taxon>
    </lineage>
</organism>
<dbReference type="EMBL" id="FRCP01000005">
    <property type="protein sequence ID" value="SHL98034.1"/>
    <property type="molecule type" value="Genomic_DNA"/>
</dbReference>
<dbReference type="Pfam" id="PF00528">
    <property type="entry name" value="BPD_transp_1"/>
    <property type="match status" value="1"/>
</dbReference>
<evidence type="ECO:0000256" key="5">
    <source>
        <dbReference type="ARBA" id="ARBA00022989"/>
    </source>
</evidence>